<dbReference type="AlphaFoldDB" id="A0AAD1W0F5"/>
<feature type="region of interest" description="Disordered" evidence="1">
    <location>
        <begin position="1"/>
        <end position="27"/>
    </location>
</feature>
<feature type="region of interest" description="Disordered" evidence="1">
    <location>
        <begin position="72"/>
        <end position="103"/>
    </location>
</feature>
<proteinExistence type="predicted"/>
<dbReference type="EMBL" id="OW240915">
    <property type="protein sequence ID" value="CAH2283455.1"/>
    <property type="molecule type" value="Genomic_DNA"/>
</dbReference>
<gene>
    <name evidence="2" type="ORF">PECUL_23A049706</name>
</gene>
<protein>
    <submittedName>
        <fullName evidence="2">Uncharacterized protein</fullName>
    </submittedName>
</protein>
<feature type="compositionally biased region" description="Polar residues" evidence="1">
    <location>
        <begin position="72"/>
        <end position="85"/>
    </location>
</feature>
<dbReference type="Proteomes" id="UP001295444">
    <property type="component" value="Chromosome 04"/>
</dbReference>
<reference evidence="2" key="1">
    <citation type="submission" date="2022-03" db="EMBL/GenBank/DDBJ databases">
        <authorList>
            <person name="Alioto T."/>
            <person name="Alioto T."/>
            <person name="Gomez Garrido J."/>
        </authorList>
    </citation>
    <scope>NUCLEOTIDE SEQUENCE</scope>
</reference>
<name>A0AAD1W0F5_PELCU</name>
<evidence type="ECO:0000313" key="2">
    <source>
        <dbReference type="EMBL" id="CAH2283455.1"/>
    </source>
</evidence>
<keyword evidence="3" id="KW-1185">Reference proteome</keyword>
<evidence type="ECO:0000256" key="1">
    <source>
        <dbReference type="SAM" id="MobiDB-lite"/>
    </source>
</evidence>
<sequence length="297" mass="32668">MCVFWGSSQKDFKSKEGQSVEEDCGSGECCWREQPHAGRGEEMLLRHQADSQKEILQFLGRDNLLGIEGTTGAETSEVQAPQSSEEAPGDAVSMESRAAGSPPVSLEMRLASLSSHHPQLVDLPSPRMSVVSLQQPAPGVQEQGCTAERSDGTLPLQEEGTITLTAVDPDSVTSVAEEMQLPQLPPPLAALYATIQARQAELEMSIQQDRENQRELLQNVITEVHSMSNILNEGVRQFTSAMVSLQQNMQRFMEMREEECIPMRAQAAHNLGITIADVDSLVRERRAQGLARRDDDD</sequence>
<accession>A0AAD1W0F5</accession>
<evidence type="ECO:0000313" key="3">
    <source>
        <dbReference type="Proteomes" id="UP001295444"/>
    </source>
</evidence>
<organism evidence="2 3">
    <name type="scientific">Pelobates cultripes</name>
    <name type="common">Western spadefoot toad</name>
    <dbReference type="NCBI Taxonomy" id="61616"/>
    <lineage>
        <taxon>Eukaryota</taxon>
        <taxon>Metazoa</taxon>
        <taxon>Chordata</taxon>
        <taxon>Craniata</taxon>
        <taxon>Vertebrata</taxon>
        <taxon>Euteleostomi</taxon>
        <taxon>Amphibia</taxon>
        <taxon>Batrachia</taxon>
        <taxon>Anura</taxon>
        <taxon>Pelobatoidea</taxon>
        <taxon>Pelobatidae</taxon>
        <taxon>Pelobates</taxon>
    </lineage>
</organism>